<keyword evidence="3" id="KW-0347">Helicase</keyword>
<dbReference type="InterPro" id="IPR014001">
    <property type="entry name" value="Helicase_ATP-bd"/>
</dbReference>
<evidence type="ECO:0000256" key="1">
    <source>
        <dbReference type="ARBA" id="ARBA00022741"/>
    </source>
</evidence>
<evidence type="ECO:0000256" key="4">
    <source>
        <dbReference type="ARBA" id="ARBA00022840"/>
    </source>
</evidence>
<evidence type="ECO:0000313" key="6">
    <source>
        <dbReference type="WBParaSite" id="GPUH_0002046301-mRNA-1"/>
    </source>
</evidence>
<evidence type="ECO:0000256" key="2">
    <source>
        <dbReference type="ARBA" id="ARBA00022801"/>
    </source>
</evidence>
<feature type="domain" description="Helicase ATP-binding" evidence="5">
    <location>
        <begin position="103"/>
        <end position="206"/>
    </location>
</feature>
<name>A0A183EHJ7_9BILA</name>
<proteinExistence type="predicted"/>
<dbReference type="Pfam" id="PF00270">
    <property type="entry name" value="DEAD"/>
    <property type="match status" value="1"/>
</dbReference>
<dbReference type="WBParaSite" id="GPUH_0002046301-mRNA-1">
    <property type="protein sequence ID" value="GPUH_0002046301-mRNA-1"/>
    <property type="gene ID" value="GPUH_0002046301"/>
</dbReference>
<protein>
    <submittedName>
        <fullName evidence="6">Helicase ATP-binding domain-containing protein</fullName>
    </submittedName>
</protein>
<evidence type="ECO:0000259" key="5">
    <source>
        <dbReference type="PROSITE" id="PS51192"/>
    </source>
</evidence>
<dbReference type="Gene3D" id="3.40.50.300">
    <property type="entry name" value="P-loop containing nucleotide triphosphate hydrolases"/>
    <property type="match status" value="1"/>
</dbReference>
<keyword evidence="2" id="KW-0378">Hydrolase</keyword>
<dbReference type="AlphaFoldDB" id="A0A183EHJ7"/>
<dbReference type="GO" id="GO:0016787">
    <property type="term" value="F:hydrolase activity"/>
    <property type="evidence" value="ECO:0007669"/>
    <property type="project" value="UniProtKB-KW"/>
</dbReference>
<reference evidence="6" key="1">
    <citation type="submission" date="2016-06" db="UniProtKB">
        <authorList>
            <consortium name="WormBaseParasite"/>
        </authorList>
    </citation>
    <scope>IDENTIFICATION</scope>
</reference>
<keyword evidence="1" id="KW-0547">Nucleotide-binding</keyword>
<organism evidence="6">
    <name type="scientific">Gongylonema pulchrum</name>
    <dbReference type="NCBI Taxonomy" id="637853"/>
    <lineage>
        <taxon>Eukaryota</taxon>
        <taxon>Metazoa</taxon>
        <taxon>Ecdysozoa</taxon>
        <taxon>Nematoda</taxon>
        <taxon>Chromadorea</taxon>
        <taxon>Rhabditida</taxon>
        <taxon>Spirurina</taxon>
        <taxon>Spiruromorpha</taxon>
        <taxon>Spiruroidea</taxon>
        <taxon>Gongylonematidae</taxon>
        <taxon>Gongylonema</taxon>
    </lineage>
</organism>
<dbReference type="PROSITE" id="PS51192">
    <property type="entry name" value="HELICASE_ATP_BIND_1"/>
    <property type="match status" value="1"/>
</dbReference>
<dbReference type="SUPFAM" id="SSF52540">
    <property type="entry name" value="P-loop containing nucleoside triphosphate hydrolases"/>
    <property type="match status" value="1"/>
</dbReference>
<dbReference type="InterPro" id="IPR027417">
    <property type="entry name" value="P-loop_NTPase"/>
</dbReference>
<dbReference type="GO" id="GO:0004386">
    <property type="term" value="F:helicase activity"/>
    <property type="evidence" value="ECO:0007669"/>
    <property type="project" value="UniProtKB-KW"/>
</dbReference>
<keyword evidence="4" id="KW-0067">ATP-binding</keyword>
<dbReference type="InterPro" id="IPR050474">
    <property type="entry name" value="Hel308_SKI2-like"/>
</dbReference>
<dbReference type="GO" id="GO:0005524">
    <property type="term" value="F:ATP binding"/>
    <property type="evidence" value="ECO:0007669"/>
    <property type="project" value="UniProtKB-KW"/>
</dbReference>
<dbReference type="PANTHER" id="PTHR47961">
    <property type="entry name" value="DNA POLYMERASE THETA, PUTATIVE (AFU_ORTHOLOGUE AFUA_1G05260)-RELATED"/>
    <property type="match status" value="1"/>
</dbReference>
<sequence>LEVEQWMTALHEKRPEKPRYPFVYDAAIESEPTLLTFDGVKRCLPSGSFRKTYTTYEEVCVPAINGSQIKEVDHINVSDLDELGRKCFEGIEKLNIIQSLVFNQAYKSRENLLICAPTGAGKTNIALLTVLNTVHGFMDQGVIYKDEFKIIYIAPMKALATEMTANFAKRLAPLGLKVRELTGDTTLTRKEIAETQVRLIPLQCNE</sequence>
<accession>A0A183EHJ7</accession>
<dbReference type="InterPro" id="IPR011545">
    <property type="entry name" value="DEAD/DEAH_box_helicase_dom"/>
</dbReference>
<dbReference type="GO" id="GO:0003676">
    <property type="term" value="F:nucleic acid binding"/>
    <property type="evidence" value="ECO:0007669"/>
    <property type="project" value="InterPro"/>
</dbReference>
<dbReference type="PANTHER" id="PTHR47961:SF13">
    <property type="entry name" value="ACTIVATING SIGNAL COINTEGRATOR 1 COMPLEX SUBUNIT 3"/>
    <property type="match status" value="1"/>
</dbReference>
<evidence type="ECO:0000256" key="3">
    <source>
        <dbReference type="ARBA" id="ARBA00022806"/>
    </source>
</evidence>